<name>A7HZY6_CAMHC</name>
<dbReference type="AlphaFoldDB" id="A7HZY6"/>
<dbReference type="KEGG" id="cha:CHAB381_0220"/>
<dbReference type="InterPro" id="IPR010982">
    <property type="entry name" value="Lambda_DNA-bd_dom_sf"/>
</dbReference>
<organism evidence="2 3">
    <name type="scientific">Campylobacter hominis (strain ATCC BAA-381 / DSM 21671 / CCUG 45161 / LMG 19568 / NCTC 13146 / CH001A)</name>
    <dbReference type="NCBI Taxonomy" id="360107"/>
    <lineage>
        <taxon>Bacteria</taxon>
        <taxon>Pseudomonadati</taxon>
        <taxon>Campylobacterota</taxon>
        <taxon>Epsilonproteobacteria</taxon>
        <taxon>Campylobacterales</taxon>
        <taxon>Campylobacteraceae</taxon>
        <taxon>Campylobacter</taxon>
    </lineage>
</organism>
<feature type="transmembrane region" description="Helical" evidence="1">
    <location>
        <begin position="103"/>
        <end position="119"/>
    </location>
</feature>
<dbReference type="Proteomes" id="UP000002407">
    <property type="component" value="Chromosome"/>
</dbReference>
<sequence>MDNIKKFEDLKKLNIKEISKTTHIEEKTIEQLLNKDFKNLLDFNVNGFLKILERDFGLDLSDIKNEFDEFKSQNVSKKTTIIKQMAKKQSSNTTNVPIKKSRIIFPFLLLLLLFILIFFKSDIFNFIKNNENNAVYSNATSVDKIKTDLESIGINVPKFDENNTLIESNQSDGENNESINALEKSILVEKEHNASLENNASAKTENNASMPNTAIISSKNKIWIGIIDIKTGKKTMQIANEPYKIDLSKDSLLMTGHGEFELKTDDKVQEFNNKNSMKFLIENGKISQIDMETFQKYNGGKVW</sequence>
<dbReference type="GO" id="GO:0003677">
    <property type="term" value="F:DNA binding"/>
    <property type="evidence" value="ECO:0007669"/>
    <property type="project" value="InterPro"/>
</dbReference>
<dbReference type="EMBL" id="CP000776">
    <property type="protein sequence ID" value="ABS51746.1"/>
    <property type="molecule type" value="Genomic_DNA"/>
</dbReference>
<keyword evidence="1" id="KW-0472">Membrane</keyword>
<evidence type="ECO:0000313" key="3">
    <source>
        <dbReference type="Proteomes" id="UP000002407"/>
    </source>
</evidence>
<dbReference type="OrthoDB" id="5372824at2"/>
<proteinExistence type="predicted"/>
<keyword evidence="1" id="KW-0812">Transmembrane</keyword>
<accession>A7HZY6</accession>
<evidence type="ECO:0008006" key="4">
    <source>
        <dbReference type="Google" id="ProtNLM"/>
    </source>
</evidence>
<dbReference type="eggNOG" id="COG1426">
    <property type="taxonomic scope" value="Bacteria"/>
</dbReference>
<protein>
    <recommendedName>
        <fullName evidence="4">Phosphatidylglycerophosphate synthase</fullName>
    </recommendedName>
</protein>
<dbReference type="RefSeq" id="WP_012108108.1">
    <property type="nucleotide sequence ID" value="NC_009714.1"/>
</dbReference>
<keyword evidence="3" id="KW-1185">Reference proteome</keyword>
<keyword evidence="1" id="KW-1133">Transmembrane helix</keyword>
<reference evidence="3" key="1">
    <citation type="submission" date="2007-07" db="EMBL/GenBank/DDBJ databases">
        <title>Complete genome sequence of Campylobacter hominis ATCC BAA-381, a commensal isolated from the human gastrointestinal tract.</title>
        <authorList>
            <person name="Fouts D.E."/>
            <person name="Mongodin E.F."/>
            <person name="Puiu D."/>
            <person name="Sebastian Y."/>
            <person name="Miller W.G."/>
            <person name="Mandrell R.E."/>
            <person name="Nelson K.E."/>
        </authorList>
    </citation>
    <scope>NUCLEOTIDE SEQUENCE [LARGE SCALE GENOMIC DNA]</scope>
    <source>
        <strain evidence="3">ATCC BAA-381 / LMG 19568 / NCTC 13146 / CH001A</strain>
    </source>
</reference>
<dbReference type="STRING" id="360107.CHAB381_0220"/>
<evidence type="ECO:0000313" key="2">
    <source>
        <dbReference type="EMBL" id="ABS51746.1"/>
    </source>
</evidence>
<dbReference type="HOGENOM" id="CLU_073271_0_0_7"/>
<gene>
    <name evidence="2" type="ordered locus">CHAB381_0220</name>
</gene>
<dbReference type="Gene3D" id="1.10.260.40">
    <property type="entry name" value="lambda repressor-like DNA-binding domains"/>
    <property type="match status" value="1"/>
</dbReference>
<evidence type="ECO:0000256" key="1">
    <source>
        <dbReference type="SAM" id="Phobius"/>
    </source>
</evidence>